<dbReference type="GO" id="GO:0006633">
    <property type="term" value="P:fatty acid biosynthetic process"/>
    <property type="evidence" value="ECO:0007669"/>
    <property type="project" value="InterPro"/>
</dbReference>
<keyword evidence="2" id="KW-0597">Phosphoprotein</keyword>
<name>A0AAD6HJN8_9EURO</name>
<dbReference type="Pfam" id="PF00109">
    <property type="entry name" value="ketoacyl-synt"/>
    <property type="match status" value="1"/>
</dbReference>
<dbReference type="Gene3D" id="3.40.366.10">
    <property type="entry name" value="Malonyl-Coenzyme A Acyl Carrier Protein, domain 2"/>
    <property type="match status" value="1"/>
</dbReference>
<dbReference type="GO" id="GO:0008270">
    <property type="term" value="F:zinc ion binding"/>
    <property type="evidence" value="ECO:0007669"/>
    <property type="project" value="InterPro"/>
</dbReference>
<dbReference type="InterPro" id="IPR032821">
    <property type="entry name" value="PKS_assoc"/>
</dbReference>
<dbReference type="Gene3D" id="3.40.50.720">
    <property type="entry name" value="NAD(P)-binding Rossmann-like Domain"/>
    <property type="match status" value="2"/>
</dbReference>
<dbReference type="InterPro" id="IPR049552">
    <property type="entry name" value="PKS_DH_N"/>
</dbReference>
<dbReference type="GO" id="GO:0004312">
    <property type="term" value="F:fatty acid synthase activity"/>
    <property type="evidence" value="ECO:0007669"/>
    <property type="project" value="TreeGrafter"/>
</dbReference>
<dbReference type="InterPro" id="IPR001227">
    <property type="entry name" value="Ac_transferase_dom_sf"/>
</dbReference>
<dbReference type="InterPro" id="IPR009081">
    <property type="entry name" value="PP-bd_ACP"/>
</dbReference>
<dbReference type="InterPro" id="IPR056501">
    <property type="entry name" value="NAD-bd_HRPKS_sdrA"/>
</dbReference>
<dbReference type="PROSITE" id="PS52019">
    <property type="entry name" value="PKS_MFAS_DH"/>
    <property type="match status" value="1"/>
</dbReference>
<dbReference type="EMBL" id="JAQJAN010000010">
    <property type="protein sequence ID" value="KAJ5719653.1"/>
    <property type="molecule type" value="Genomic_DNA"/>
</dbReference>
<dbReference type="Gene3D" id="3.90.180.10">
    <property type="entry name" value="Medium-chain alcohol dehydrogenases, catalytic domain"/>
    <property type="match status" value="1"/>
</dbReference>
<feature type="domain" description="PKS/mFAS DH" evidence="11">
    <location>
        <begin position="929"/>
        <end position="1232"/>
    </location>
</feature>
<dbReference type="SMART" id="SM00822">
    <property type="entry name" value="PKS_KR"/>
    <property type="match status" value="1"/>
</dbReference>
<dbReference type="SMART" id="SM00829">
    <property type="entry name" value="PKS_ER"/>
    <property type="match status" value="1"/>
</dbReference>
<evidence type="ECO:0000259" key="10">
    <source>
        <dbReference type="PROSITE" id="PS52004"/>
    </source>
</evidence>
<dbReference type="InterPro" id="IPR011032">
    <property type="entry name" value="GroES-like_sf"/>
</dbReference>
<dbReference type="SUPFAM" id="SSF53901">
    <property type="entry name" value="Thiolase-like"/>
    <property type="match status" value="1"/>
</dbReference>
<sequence length="2341" mass="256267">MENSAVESSRQCEPIAIVGIGCRLPGNASSPSKLWDLLIENETGHCPVPPDRYNAAAYYHPDSERPGSINSTGGYFIQEDIRAFENAFFGINNLEATSMDAQQRKLLEVTYEAFENAGVPLEQAQGSNTGVYVGNFTNDFLHMQFKDPDTFSRFSAAGAGLTIMANRITHSFDLRGPSHVIDTACSSSLYALHSACLALEARDCDAAIVATANLIQAPEQQIATAKAGILSPDAMSHTFDESANGYGRAEAVSAVYVKRLSDAIRDGDPIRSIIRGTSVNANGRTPGIIQPSVEGQKAVIRAAYRRAGLDVNDTDYVEAHGTGTKVGDPIEVEAIAGVFSHRTGRPTLIGGIKPNLGHSEGASGLSSLIKVTLALENKLIPATTGIKTINPSIKLEEWNVAIVTANQAWPAGQVPRASISSFGFGGANSHAVVEAPQTDLLKKDYESSPLEENAERFYLLPLSARSGTSLRQMAINLASFAANPAQDIQINDLAFTLSCRRSKMATRGFFIESQASLNKGIDVSKLRESDNDGPFPLVFVYTGQGAQWAGMGKELLAHSQVFKQTITYLDSCLGEIDQDVQPIWTLEALLRGDENFDISAANISQPVCTAVQIALTDLLKEWGALPEIVVGHSSGEIGAAYAAGAIDARQAILASYFRGVAVAEDSTEGSMAAVGMGKDLVQAIIEEYELGEYVIVACANSPDSTTVSGDTVAVDGFLRTLQAREIWNRKLKTGGKAYHSHHMKIVGSRYEALLERHWNAINGHIETTDDANNVASSVEMISTVIGRRISRDQIAVPRYWRTNLESPVRFDEAIQHILARGSYHLIELGPHSALQLPIKQNASSLESTRYDYNSSLIRHHNAWLTTLQLVGSLFLHGHDELQYSKMFNDRPPPHVVVDLPPYPWDYSEPLLWSEPRISIESRHRKYPRHDLLGSQVLGGSTAGMTWRNVLSLNESEWLTDHRLGPSVVFPAAGYISMAVEAMCQVSNLQLEDCPGVELRELNFAKALDMDQERRPTVEIFSEMSPMRITNLKNSDHWWRFTVVSVDGDSQATTHMNAAVRLAETPARITRGINLERSEMQQDAARVWYERFTQEGLAYGPRFAVMEDILRDRARAVPIAAATTHLQRGEKFCRYIAHPVTIDAMLQTALIATTSGIVSKMRATVPVAMDSVYIAAPSALDMDTEKPWGIDADAEKFGFGTFKCNAELFNSSGQVLVRMGKIRCIAYQGNIPAERTEQRNPLVRGSWKPDLSTLTSAGLDSYMNRFVQSCESETTSEDVLRLAGVLDLACHQRCNINILELGNQTQIAEGLREILCVDSSFRRYNTYCRGLFANGDLVGADVFSGTPDEQKSEHSTGIPQERKFDIVLSPSIDLWTPALASRLTPEATVIIMGDARTEDPTWTKVIKGNGLYPVTVAFINGPASKEKADQRSVVVVTRNNDSTPLDLQIQKGLQDHWGSVVSIVSLSQVSLATVPDRSIVVSTLEQQLPLLNTIDEFEMGQIILITDRAAKILWLTNGGLMDGEKPDFAPVLGLSRALMLEQPSLQFAVLDVDDNSRSSHGTSKNIVNILDRLIHERSPDFEFAQQDGVLHISRWEPDERLNKSFRLKQNEETIDLPLESAGRCQLGMKSPGQMDTIHFVQEDYSTALHPDYVEIGVKSIGMNAKDLYALNTKIDIKGACCSLECAGVITAVGDNISEFKTGDRVVAMAGTHFATVERLPHWAVAKLNDDEDFTTSSTIPTVFSTAIYALKTLARLQPGETVLIHSAAGGVGIAAIQYAKHLGAKIFATIMFLARATHPFLPAIMEATSGQGVDVVLNSLTGDLLRSSFEACASFGRFIEIGERDIMDHGALDMFTFGRNVSFMAFSLSNICLSTKDAHHQLWKSLITESLDLVRSKICEPCFPIKTFDASEITDAFRYFSQGTRVGKVTVSFQDPSTKIKVIPKKYEATFSADKCYIMVGCLGGLGRSLSKWMMSCGARRFVFLGRSGSDKPEARKIVNDLLAQGADVTVVRGDVCRYEDVERAMDAAESPIGGVIQAAMALKVALWSDMSQNAWHTTLGPKVQGTWNLHNALRKGRDSELDFFVMTSSVSGTVGSAAESNYCAANSFLDAFARYRSSLGLPAISISYGMISEVGFLHENPEIEALMKRKGFHPINEDELIQIMNLALMNQRPQTWDSRYDHLAGSHIITGVESVGNQELRKQGFEGRSHVFADPRAALLTASFERQVTGTSENETYGAASQLPGDVARALRNNQDPASVLNALRAVVLKKLSNLILLPETQLEADQPMGQFGLDSMLAAEFRTYIFRTFEVDVPFVVLLKRSTTVNLLTGLIAEGLQKSA</sequence>
<gene>
    <name evidence="12" type="ORF">N7493_007231</name>
</gene>
<dbReference type="CDD" id="cd00833">
    <property type="entry name" value="PKS"/>
    <property type="match status" value="1"/>
</dbReference>
<reference evidence="12" key="2">
    <citation type="submission" date="2023-01" db="EMBL/GenBank/DDBJ databases">
        <authorList>
            <person name="Petersen C."/>
        </authorList>
    </citation>
    <scope>NUCLEOTIDE SEQUENCE</scope>
    <source>
        <strain evidence="12">IBT 17514</strain>
    </source>
</reference>
<dbReference type="PANTHER" id="PTHR43775">
    <property type="entry name" value="FATTY ACID SYNTHASE"/>
    <property type="match status" value="1"/>
</dbReference>
<dbReference type="SUPFAM" id="SSF47336">
    <property type="entry name" value="ACP-like"/>
    <property type="match status" value="1"/>
</dbReference>
<dbReference type="InterPro" id="IPR013154">
    <property type="entry name" value="ADH-like_N"/>
</dbReference>
<dbReference type="Pfam" id="PF08240">
    <property type="entry name" value="ADH_N"/>
    <property type="match status" value="1"/>
</dbReference>
<keyword evidence="12" id="KW-0378">Hydrolase</keyword>
<evidence type="ECO:0000313" key="13">
    <source>
        <dbReference type="Proteomes" id="UP001215712"/>
    </source>
</evidence>
<dbReference type="Pfam" id="PF08659">
    <property type="entry name" value="KR"/>
    <property type="match status" value="1"/>
</dbReference>
<evidence type="ECO:0000256" key="5">
    <source>
        <dbReference type="ARBA" id="ARBA00023002"/>
    </source>
</evidence>
<keyword evidence="3 12" id="KW-0808">Transferase</keyword>
<keyword evidence="7" id="KW-0012">Acyltransferase</keyword>
<dbReference type="Pfam" id="PF00550">
    <property type="entry name" value="PP-binding"/>
    <property type="match status" value="1"/>
</dbReference>
<dbReference type="InterPro" id="IPR036736">
    <property type="entry name" value="ACP-like_sf"/>
</dbReference>
<dbReference type="GO" id="GO:0016787">
    <property type="term" value="F:hydrolase activity"/>
    <property type="evidence" value="ECO:0007669"/>
    <property type="project" value="UniProtKB-KW"/>
</dbReference>
<dbReference type="InterPro" id="IPR016039">
    <property type="entry name" value="Thiolase-like"/>
</dbReference>
<dbReference type="InterPro" id="IPR016036">
    <property type="entry name" value="Malonyl_transacylase_ACP-bd"/>
</dbReference>
<dbReference type="InterPro" id="IPR002364">
    <property type="entry name" value="Quin_OxRdtase/zeta-crystal_CS"/>
</dbReference>
<evidence type="ECO:0000256" key="8">
    <source>
        <dbReference type="PROSITE-ProRule" id="PRU01363"/>
    </source>
</evidence>
<dbReference type="SUPFAM" id="SSF52151">
    <property type="entry name" value="FabD/lysophospholipase-like"/>
    <property type="match status" value="1"/>
</dbReference>
<evidence type="ECO:0000259" key="9">
    <source>
        <dbReference type="PROSITE" id="PS50075"/>
    </source>
</evidence>
<evidence type="ECO:0000256" key="2">
    <source>
        <dbReference type="ARBA" id="ARBA00022553"/>
    </source>
</evidence>
<feature type="active site" description="Proton acceptor; for dehydratase activity" evidence="8">
    <location>
        <position position="961"/>
    </location>
</feature>
<feature type="region of interest" description="N-terminal hotdog fold" evidence="8">
    <location>
        <begin position="929"/>
        <end position="1066"/>
    </location>
</feature>
<dbReference type="InterPro" id="IPR016035">
    <property type="entry name" value="Acyl_Trfase/lysoPLipase"/>
</dbReference>
<comment type="caution">
    <text evidence="12">The sequence shown here is derived from an EMBL/GenBank/DDBJ whole genome shotgun (WGS) entry which is preliminary data.</text>
</comment>
<dbReference type="Pfam" id="PF13602">
    <property type="entry name" value="ADH_zinc_N_2"/>
    <property type="match status" value="1"/>
</dbReference>
<feature type="region of interest" description="C-terminal hotdog fold" evidence="8">
    <location>
        <begin position="1079"/>
        <end position="1232"/>
    </location>
</feature>
<dbReference type="InterPro" id="IPR057326">
    <property type="entry name" value="KR_dom"/>
</dbReference>
<dbReference type="Gene3D" id="3.30.70.3290">
    <property type="match status" value="1"/>
</dbReference>
<dbReference type="PROSITE" id="PS01162">
    <property type="entry name" value="QOR_ZETA_CRYSTAL"/>
    <property type="match status" value="1"/>
</dbReference>
<evidence type="ECO:0000256" key="6">
    <source>
        <dbReference type="ARBA" id="ARBA00023268"/>
    </source>
</evidence>
<dbReference type="InterPro" id="IPR018201">
    <property type="entry name" value="Ketoacyl_synth_AS"/>
</dbReference>
<dbReference type="GO" id="GO:0004315">
    <property type="term" value="F:3-oxoacyl-[acyl-carrier-protein] synthase activity"/>
    <property type="evidence" value="ECO:0007669"/>
    <property type="project" value="InterPro"/>
</dbReference>
<dbReference type="Pfam" id="PF23114">
    <property type="entry name" value="NAD-bd_HRPKS_sdrA"/>
    <property type="match status" value="1"/>
</dbReference>
<dbReference type="InterPro" id="IPR049900">
    <property type="entry name" value="PKS_mFAS_DH"/>
</dbReference>
<dbReference type="InterPro" id="IPR014030">
    <property type="entry name" value="Ketoacyl_synth_N"/>
</dbReference>
<evidence type="ECO:0000256" key="3">
    <source>
        <dbReference type="ARBA" id="ARBA00022679"/>
    </source>
</evidence>
<dbReference type="SMART" id="SM00827">
    <property type="entry name" value="PKS_AT"/>
    <property type="match status" value="1"/>
</dbReference>
<dbReference type="GO" id="GO:0016491">
    <property type="term" value="F:oxidoreductase activity"/>
    <property type="evidence" value="ECO:0007669"/>
    <property type="project" value="UniProtKB-KW"/>
</dbReference>
<dbReference type="InterPro" id="IPR014043">
    <property type="entry name" value="Acyl_transferase_dom"/>
</dbReference>
<dbReference type="Pfam" id="PF21089">
    <property type="entry name" value="PKS_DH_N"/>
    <property type="match status" value="1"/>
</dbReference>
<dbReference type="InterPro" id="IPR049551">
    <property type="entry name" value="PKS_DH_C"/>
</dbReference>
<dbReference type="Gene3D" id="3.10.129.110">
    <property type="entry name" value="Polyketide synthase dehydratase"/>
    <property type="match status" value="1"/>
</dbReference>
<evidence type="ECO:0000259" key="11">
    <source>
        <dbReference type="PROSITE" id="PS52019"/>
    </source>
</evidence>
<feature type="domain" description="Ketosynthase family 3 (KS3)" evidence="10">
    <location>
        <begin position="12"/>
        <end position="435"/>
    </location>
</feature>
<keyword evidence="13" id="KW-1185">Reference proteome</keyword>
<evidence type="ECO:0000256" key="7">
    <source>
        <dbReference type="ARBA" id="ARBA00023315"/>
    </source>
</evidence>
<evidence type="ECO:0000256" key="4">
    <source>
        <dbReference type="ARBA" id="ARBA00022857"/>
    </source>
</evidence>
<dbReference type="Gene3D" id="3.40.47.10">
    <property type="match status" value="1"/>
</dbReference>
<dbReference type="SMART" id="SM00826">
    <property type="entry name" value="PKS_DH"/>
    <property type="match status" value="1"/>
</dbReference>
<dbReference type="SUPFAM" id="SSF55048">
    <property type="entry name" value="Probable ACP-binding domain of malonyl-CoA ACP transacylase"/>
    <property type="match status" value="1"/>
</dbReference>
<dbReference type="InterPro" id="IPR036291">
    <property type="entry name" value="NAD(P)-bd_dom_sf"/>
</dbReference>
<feature type="active site" description="Proton donor; for dehydratase activity" evidence="8">
    <location>
        <position position="1142"/>
    </location>
</feature>
<dbReference type="Gene3D" id="1.10.1200.10">
    <property type="entry name" value="ACP-like"/>
    <property type="match status" value="1"/>
</dbReference>
<accession>A0AAD6HJN8</accession>
<dbReference type="InterPro" id="IPR020807">
    <property type="entry name" value="PKS_DH"/>
</dbReference>
<dbReference type="Pfam" id="PF02801">
    <property type="entry name" value="Ketoacyl-synt_C"/>
    <property type="match status" value="1"/>
</dbReference>
<dbReference type="CDD" id="cd05195">
    <property type="entry name" value="enoyl_red"/>
    <property type="match status" value="1"/>
</dbReference>
<keyword evidence="5" id="KW-0560">Oxidoreductase</keyword>
<dbReference type="PROSITE" id="PS52004">
    <property type="entry name" value="KS3_2"/>
    <property type="match status" value="1"/>
</dbReference>
<reference evidence="12" key="1">
    <citation type="journal article" date="2023" name="IMA Fungus">
        <title>Comparative genomic study of the Penicillium genus elucidates a diverse pangenome and 15 lateral gene transfer events.</title>
        <authorList>
            <person name="Petersen C."/>
            <person name="Sorensen T."/>
            <person name="Nielsen M.R."/>
            <person name="Sondergaard T.E."/>
            <person name="Sorensen J.L."/>
            <person name="Fitzpatrick D.A."/>
            <person name="Frisvad J.C."/>
            <person name="Nielsen K.L."/>
        </authorList>
    </citation>
    <scope>NUCLEOTIDE SEQUENCE</scope>
    <source>
        <strain evidence="12">IBT 17514</strain>
    </source>
</reference>
<protein>
    <submittedName>
        <fullName evidence="12">Acyl transferase/acyl hydrolase/lysophospholipase</fullName>
    </submittedName>
</protein>
<dbReference type="PROSITE" id="PS50075">
    <property type="entry name" value="CARRIER"/>
    <property type="match status" value="1"/>
</dbReference>
<evidence type="ECO:0000313" key="12">
    <source>
        <dbReference type="EMBL" id="KAJ5719653.1"/>
    </source>
</evidence>
<dbReference type="PROSITE" id="PS00606">
    <property type="entry name" value="KS3_1"/>
    <property type="match status" value="1"/>
</dbReference>
<evidence type="ECO:0000256" key="1">
    <source>
        <dbReference type="ARBA" id="ARBA00022450"/>
    </source>
</evidence>
<dbReference type="SUPFAM" id="SSF51735">
    <property type="entry name" value="NAD(P)-binding Rossmann-fold domains"/>
    <property type="match status" value="2"/>
</dbReference>
<dbReference type="Proteomes" id="UP001215712">
    <property type="component" value="Unassembled WGS sequence"/>
</dbReference>
<dbReference type="Pfam" id="PF16197">
    <property type="entry name" value="KAsynt_C_assoc"/>
    <property type="match status" value="1"/>
</dbReference>
<dbReference type="InterPro" id="IPR020841">
    <property type="entry name" value="PKS_Beta-ketoAc_synthase_dom"/>
</dbReference>
<keyword evidence="6" id="KW-0511">Multifunctional enzyme</keyword>
<keyword evidence="4" id="KW-0521">NADP</keyword>
<keyword evidence="1" id="KW-0596">Phosphopantetheine</keyword>
<dbReference type="Pfam" id="PF00698">
    <property type="entry name" value="Acyl_transf_1"/>
    <property type="match status" value="1"/>
</dbReference>
<dbReference type="PANTHER" id="PTHR43775:SF50">
    <property type="entry name" value="HIGHLY REDUCING POLYKETIDE SYNTHASE SRDA"/>
    <property type="match status" value="1"/>
</dbReference>
<dbReference type="Pfam" id="PF14765">
    <property type="entry name" value="PS-DH"/>
    <property type="match status" value="1"/>
</dbReference>
<dbReference type="InterPro" id="IPR020843">
    <property type="entry name" value="ER"/>
</dbReference>
<dbReference type="InterPro" id="IPR050091">
    <property type="entry name" value="PKS_NRPS_Biosynth_Enz"/>
</dbReference>
<feature type="domain" description="Carrier" evidence="9">
    <location>
        <begin position="2255"/>
        <end position="2337"/>
    </location>
</feature>
<organism evidence="12 13">
    <name type="scientific">Penicillium malachiteum</name>
    <dbReference type="NCBI Taxonomy" id="1324776"/>
    <lineage>
        <taxon>Eukaryota</taxon>
        <taxon>Fungi</taxon>
        <taxon>Dikarya</taxon>
        <taxon>Ascomycota</taxon>
        <taxon>Pezizomycotina</taxon>
        <taxon>Eurotiomycetes</taxon>
        <taxon>Eurotiomycetidae</taxon>
        <taxon>Eurotiales</taxon>
        <taxon>Aspergillaceae</taxon>
        <taxon>Penicillium</taxon>
    </lineage>
</organism>
<dbReference type="GO" id="GO:1901336">
    <property type="term" value="P:lactone biosynthetic process"/>
    <property type="evidence" value="ECO:0007669"/>
    <property type="project" value="UniProtKB-ARBA"/>
</dbReference>
<dbReference type="GO" id="GO:0044550">
    <property type="term" value="P:secondary metabolite biosynthetic process"/>
    <property type="evidence" value="ECO:0007669"/>
    <property type="project" value="TreeGrafter"/>
</dbReference>
<dbReference type="SUPFAM" id="SSF50129">
    <property type="entry name" value="GroES-like"/>
    <property type="match status" value="1"/>
</dbReference>
<dbReference type="InterPro" id="IPR014031">
    <property type="entry name" value="Ketoacyl_synth_C"/>
</dbReference>
<dbReference type="InterPro" id="IPR042104">
    <property type="entry name" value="PKS_dehydratase_sf"/>
</dbReference>
<proteinExistence type="predicted"/>
<dbReference type="SMART" id="SM00825">
    <property type="entry name" value="PKS_KS"/>
    <property type="match status" value="1"/>
</dbReference>
<dbReference type="InterPro" id="IPR013968">
    <property type="entry name" value="PKS_KR"/>
</dbReference>